<evidence type="ECO:0000313" key="8">
    <source>
        <dbReference type="EMBL" id="SFS09528.1"/>
    </source>
</evidence>
<dbReference type="GO" id="GO:0051213">
    <property type="term" value="F:dioxygenase activity"/>
    <property type="evidence" value="ECO:0007669"/>
    <property type="project" value="UniProtKB-KW"/>
</dbReference>
<evidence type="ECO:0000313" key="9">
    <source>
        <dbReference type="Proteomes" id="UP000198824"/>
    </source>
</evidence>
<comment type="cofactor">
    <cofactor evidence="5">
        <name>[2Fe-2S] cluster</name>
        <dbReference type="ChEBI" id="CHEBI:190135"/>
    </cofactor>
</comment>
<dbReference type="PANTHER" id="PTHR21496:SF0">
    <property type="entry name" value="RIESKE DOMAIN-CONTAINING PROTEIN"/>
    <property type="match status" value="1"/>
</dbReference>
<name>A0A1I6M1M7_9SPHN</name>
<keyword evidence="1" id="KW-0001">2Fe-2S</keyword>
<dbReference type="InterPro" id="IPR036922">
    <property type="entry name" value="Rieske_2Fe-2S_sf"/>
</dbReference>
<accession>A0A1I6M1M7</accession>
<reference evidence="8 9" key="1">
    <citation type="submission" date="2016-10" db="EMBL/GenBank/DDBJ databases">
        <authorList>
            <person name="de Groot N.N."/>
        </authorList>
    </citation>
    <scope>NUCLEOTIDE SEQUENCE [LARGE SCALE GENOMIC DNA]</scope>
    <source>
        <strain evidence="8 9">S5-249</strain>
    </source>
</reference>
<evidence type="ECO:0000259" key="7">
    <source>
        <dbReference type="PROSITE" id="PS51296"/>
    </source>
</evidence>
<evidence type="ECO:0000256" key="2">
    <source>
        <dbReference type="ARBA" id="ARBA00022723"/>
    </source>
</evidence>
<dbReference type="GO" id="GO:0046872">
    <property type="term" value="F:metal ion binding"/>
    <property type="evidence" value="ECO:0007669"/>
    <property type="project" value="UniProtKB-KW"/>
</dbReference>
<keyword evidence="3" id="KW-0408">Iron</keyword>
<dbReference type="EMBL" id="FOZG01000003">
    <property type="protein sequence ID" value="SFS09528.1"/>
    <property type="molecule type" value="Genomic_DNA"/>
</dbReference>
<evidence type="ECO:0000256" key="3">
    <source>
        <dbReference type="ARBA" id="ARBA00023004"/>
    </source>
</evidence>
<organism evidence="8 9">
    <name type="scientific">Sphingomonas jatrophae</name>
    <dbReference type="NCBI Taxonomy" id="1166337"/>
    <lineage>
        <taxon>Bacteria</taxon>
        <taxon>Pseudomonadati</taxon>
        <taxon>Pseudomonadota</taxon>
        <taxon>Alphaproteobacteria</taxon>
        <taxon>Sphingomonadales</taxon>
        <taxon>Sphingomonadaceae</taxon>
        <taxon>Sphingomonas</taxon>
    </lineage>
</organism>
<dbReference type="Proteomes" id="UP000198824">
    <property type="component" value="Unassembled WGS sequence"/>
</dbReference>
<evidence type="ECO:0000256" key="1">
    <source>
        <dbReference type="ARBA" id="ARBA00022714"/>
    </source>
</evidence>
<feature type="domain" description="Rieske" evidence="7">
    <location>
        <begin position="6"/>
        <end position="100"/>
    </location>
</feature>
<dbReference type="Gene3D" id="2.102.10.10">
    <property type="entry name" value="Rieske [2Fe-2S] iron-sulphur domain"/>
    <property type="match status" value="1"/>
</dbReference>
<dbReference type="PANTHER" id="PTHR21496">
    <property type="entry name" value="FERREDOXIN-RELATED"/>
    <property type="match status" value="1"/>
</dbReference>
<gene>
    <name evidence="8" type="ORF">SAMN05192580_3290</name>
</gene>
<dbReference type="InterPro" id="IPR017941">
    <property type="entry name" value="Rieske_2Fe-2S"/>
</dbReference>
<proteinExistence type="inferred from homology"/>
<evidence type="ECO:0000256" key="6">
    <source>
        <dbReference type="ARBA" id="ARBA00038001"/>
    </source>
</evidence>
<keyword evidence="2" id="KW-0479">Metal-binding</keyword>
<dbReference type="AlphaFoldDB" id="A0A1I6M1M7"/>
<protein>
    <submittedName>
        <fullName evidence="8">Ferredoxin subunit of nitrite reductase or a ring-hydroxylating dioxygenase</fullName>
    </submittedName>
</protein>
<sequence>MASTFHRAAGADQVAEGGSLGVVVAGWPVLLARVEGRLHATIDRCTHAASELSTGRIRRGAVMCPLHGARFELASGRCLGGSYPSLMVFEVREDGAGGIEVAVPDEAPGPEHLPVRPRT</sequence>
<evidence type="ECO:0000256" key="4">
    <source>
        <dbReference type="ARBA" id="ARBA00023014"/>
    </source>
</evidence>
<dbReference type="STRING" id="1166337.SAMN05192580_3290"/>
<evidence type="ECO:0000256" key="5">
    <source>
        <dbReference type="ARBA" id="ARBA00034078"/>
    </source>
</evidence>
<dbReference type="GO" id="GO:0051537">
    <property type="term" value="F:2 iron, 2 sulfur cluster binding"/>
    <property type="evidence" value="ECO:0007669"/>
    <property type="project" value="UniProtKB-KW"/>
</dbReference>
<dbReference type="OrthoDB" id="9800167at2"/>
<dbReference type="SUPFAM" id="SSF50022">
    <property type="entry name" value="ISP domain"/>
    <property type="match status" value="1"/>
</dbReference>
<keyword evidence="8" id="KW-0560">Oxidoreductase</keyword>
<dbReference type="Pfam" id="PF00355">
    <property type="entry name" value="Rieske"/>
    <property type="match status" value="1"/>
</dbReference>
<keyword evidence="4" id="KW-0411">Iron-sulfur</keyword>
<dbReference type="PROSITE" id="PS51296">
    <property type="entry name" value="RIESKE"/>
    <property type="match status" value="1"/>
</dbReference>
<comment type="similarity">
    <text evidence="6">Belongs to the bacterial ring-hydroxylating dioxygenase ferredoxin component family.</text>
</comment>
<keyword evidence="8" id="KW-0223">Dioxygenase</keyword>
<keyword evidence="9" id="KW-1185">Reference proteome</keyword>